<protein>
    <submittedName>
        <fullName evidence="1">Toxin HipA</fullName>
    </submittedName>
</protein>
<evidence type="ECO:0000313" key="2">
    <source>
        <dbReference type="Proteomes" id="UP000186268"/>
    </source>
</evidence>
<sequence>MHPLRQYFTKKYINELVEEIKESVSLWPKLAKENEVPISLIDEVESNLRLDI</sequence>
<dbReference type="AlphaFoldDB" id="A0A1Q5TRE3"/>
<dbReference type="Proteomes" id="UP000186268">
    <property type="component" value="Unassembled WGS sequence"/>
</dbReference>
<gene>
    <name evidence="1" type="ORF">Xedl_02208</name>
</gene>
<name>A0A1Q5TRE3_9GAMM</name>
<reference evidence="1 2" key="1">
    <citation type="submission" date="2016-09" db="EMBL/GenBank/DDBJ databases">
        <title>Xenorhabdus thuongxuanensis sp. nov. and Xenorhabdus eapokensis sp. nov., isolated from Steinernema species.</title>
        <authorList>
            <person name="Kaempfer P."/>
            <person name="Tobias N.J."/>
            <person name="Phan Ke L."/>
            <person name="Bode H.B."/>
            <person name="Glaeser S.P."/>
        </authorList>
    </citation>
    <scope>NUCLEOTIDE SEQUENCE [LARGE SCALE GENOMIC DNA]</scope>
    <source>
        <strain evidence="1 2">DL20</strain>
    </source>
</reference>
<dbReference type="EMBL" id="MKGQ01000013">
    <property type="protein sequence ID" value="OKP02796.1"/>
    <property type="molecule type" value="Genomic_DNA"/>
</dbReference>
<accession>A0A1Q5TRE3</accession>
<proteinExistence type="predicted"/>
<organism evidence="1 2">
    <name type="scientific">Xenorhabdus eapokensis</name>
    <dbReference type="NCBI Taxonomy" id="1873482"/>
    <lineage>
        <taxon>Bacteria</taxon>
        <taxon>Pseudomonadati</taxon>
        <taxon>Pseudomonadota</taxon>
        <taxon>Gammaproteobacteria</taxon>
        <taxon>Enterobacterales</taxon>
        <taxon>Morganellaceae</taxon>
        <taxon>Xenorhabdus</taxon>
    </lineage>
</organism>
<dbReference type="STRING" id="1873482.Xedl_02208"/>
<evidence type="ECO:0000313" key="1">
    <source>
        <dbReference type="EMBL" id="OKP02796.1"/>
    </source>
</evidence>
<dbReference type="OrthoDB" id="9805913at2"/>
<keyword evidence="2" id="KW-1185">Reference proteome</keyword>
<comment type="caution">
    <text evidence="1">The sequence shown here is derived from an EMBL/GenBank/DDBJ whole genome shotgun (WGS) entry which is preliminary data.</text>
</comment>